<dbReference type="Proteomes" id="UP000714420">
    <property type="component" value="Unassembled WGS sequence"/>
</dbReference>
<evidence type="ECO:0000313" key="2">
    <source>
        <dbReference type="EMBL" id="NPD92954.1"/>
    </source>
</evidence>
<comment type="caution">
    <text evidence="2">The sequence shown here is derived from an EMBL/GenBank/DDBJ whole genome shotgun (WGS) entry which is preliminary data.</text>
</comment>
<dbReference type="Pfam" id="PF14014">
    <property type="entry name" value="DUF4230"/>
    <property type="match status" value="1"/>
</dbReference>
<keyword evidence="1" id="KW-1133">Transmembrane helix</keyword>
<proteinExistence type="predicted"/>
<dbReference type="InterPro" id="IPR025324">
    <property type="entry name" value="DUF4230"/>
</dbReference>
<feature type="transmembrane region" description="Helical" evidence="1">
    <location>
        <begin position="12"/>
        <end position="30"/>
    </location>
</feature>
<reference evidence="2 3" key="1">
    <citation type="submission" date="2020-05" db="EMBL/GenBank/DDBJ databases">
        <title>Distinct polysaccharide utilization as determinants for interspecies competition between intestinal Prevotella spp.</title>
        <authorList>
            <person name="Galvez E.J.C."/>
            <person name="Iljazovic A."/>
            <person name="Strowig T."/>
        </authorList>
    </citation>
    <scope>NUCLEOTIDE SEQUENCE [LARGE SCALE GENOMIC DNA]</scope>
    <source>
        <strain evidence="2 3">PMUR</strain>
    </source>
</reference>
<organism evidence="2 3">
    <name type="scientific">Xylanibacter muris</name>
    <dbReference type="NCBI Taxonomy" id="2736290"/>
    <lineage>
        <taxon>Bacteria</taxon>
        <taxon>Pseudomonadati</taxon>
        <taxon>Bacteroidota</taxon>
        <taxon>Bacteroidia</taxon>
        <taxon>Bacteroidales</taxon>
        <taxon>Prevotellaceae</taxon>
        <taxon>Xylanibacter</taxon>
    </lineage>
</organism>
<accession>A0ABX2ARX4</accession>
<dbReference type="RefSeq" id="WP_172276688.1">
    <property type="nucleotide sequence ID" value="NZ_CASGMU010000017.1"/>
</dbReference>
<evidence type="ECO:0000313" key="3">
    <source>
        <dbReference type="Proteomes" id="UP000714420"/>
    </source>
</evidence>
<keyword evidence="1" id="KW-0472">Membrane</keyword>
<gene>
    <name evidence="2" type="ORF">HPS56_11505</name>
</gene>
<sequence length="199" mass="22507">MLKSKTIIYAKIIGFALAAIAVVTAVIMIGNEVRKTDISIVTDKKIGMTPEVIQSIKAIGEWEFLTVTDEEMVDTARKGIFGHDYLAKIYYGTLRLGINMHKVEPGWITSQNDTVRIILPAIELLDNDFIDEASTRVFHETGRWTHTDRETMYNKAYAKMKANGLTKANIKNAENNAENQFRNMMKAMGFKHVEISFSK</sequence>
<dbReference type="EMBL" id="JABKKF010000013">
    <property type="protein sequence ID" value="NPD92954.1"/>
    <property type="molecule type" value="Genomic_DNA"/>
</dbReference>
<protein>
    <submittedName>
        <fullName evidence="2">DUF4230 domain-containing protein</fullName>
    </submittedName>
</protein>
<keyword evidence="3" id="KW-1185">Reference proteome</keyword>
<keyword evidence="1" id="KW-0812">Transmembrane</keyword>
<evidence type="ECO:0000256" key="1">
    <source>
        <dbReference type="SAM" id="Phobius"/>
    </source>
</evidence>
<name>A0ABX2ARX4_9BACT</name>